<evidence type="ECO:0000313" key="8">
    <source>
        <dbReference type="EMBL" id="CAD7628815.1"/>
    </source>
</evidence>
<dbReference type="PROSITE" id="PS00018">
    <property type="entry name" value="EF_HAND_1"/>
    <property type="match status" value="1"/>
</dbReference>
<keyword evidence="4" id="KW-0106">Calcium</keyword>
<dbReference type="AlphaFoldDB" id="A0A7R9KV50"/>
<evidence type="ECO:0000259" key="7">
    <source>
        <dbReference type="Pfam" id="PF10591"/>
    </source>
</evidence>
<dbReference type="OrthoDB" id="9972865at2759"/>
<gene>
    <name evidence="8" type="ORF">OSB1V03_LOCUS9235</name>
</gene>
<dbReference type="Pfam" id="PF10591">
    <property type="entry name" value="SPARC_Ca_bdg"/>
    <property type="match status" value="1"/>
</dbReference>
<dbReference type="InterPro" id="IPR019577">
    <property type="entry name" value="SPARC/Testican_Ca-bd-dom"/>
</dbReference>
<dbReference type="SUPFAM" id="SSF47473">
    <property type="entry name" value="EF-hand"/>
    <property type="match status" value="1"/>
</dbReference>
<comment type="subcellular location">
    <subcellularLocation>
        <location evidence="1">Secreted</location>
    </subcellularLocation>
</comment>
<keyword evidence="9" id="KW-1185">Reference proteome</keyword>
<dbReference type="EMBL" id="CAJPIZ010006118">
    <property type="protein sequence ID" value="CAG2109245.1"/>
    <property type="molecule type" value="Genomic_DNA"/>
</dbReference>
<evidence type="ECO:0000313" key="9">
    <source>
        <dbReference type="Proteomes" id="UP000759131"/>
    </source>
</evidence>
<dbReference type="GO" id="GO:0005615">
    <property type="term" value="C:extracellular space"/>
    <property type="evidence" value="ECO:0007669"/>
    <property type="project" value="TreeGrafter"/>
</dbReference>
<dbReference type="GO" id="GO:0050840">
    <property type="term" value="F:extracellular matrix binding"/>
    <property type="evidence" value="ECO:0007669"/>
    <property type="project" value="TreeGrafter"/>
</dbReference>
<evidence type="ECO:0000256" key="6">
    <source>
        <dbReference type="ARBA" id="ARBA00023180"/>
    </source>
</evidence>
<keyword evidence="2" id="KW-0964">Secreted</keyword>
<dbReference type="PANTHER" id="PTHR13866:SF14">
    <property type="entry name" value="BM-40"/>
    <property type="match status" value="1"/>
</dbReference>
<evidence type="ECO:0000256" key="2">
    <source>
        <dbReference type="ARBA" id="ARBA00022525"/>
    </source>
</evidence>
<sequence>VVEFIVEYRKPLEIQPSMDKAVNFLITPESLQNVKDRSKIPRFRISGHLDSTVCKITEPFTGELCVEQCDAVIRSIELQLVRVETCGCAEGYARDDPCIKMKCGTGKECTIDAESGTAKCQCISKKIHTTKEDAEHLSRKWIDAIIWKFCDLDKQPHDRHVSRHELFPLRAPLLSMETCISDFLDNCDENSDHKITLVEWGKCLGASDDY</sequence>
<keyword evidence="3" id="KW-0732">Signal</keyword>
<protein>
    <recommendedName>
        <fullName evidence="7">SPARC/Testican calcium-binding domain-containing protein</fullName>
    </recommendedName>
</protein>
<dbReference type="EMBL" id="OC860693">
    <property type="protein sequence ID" value="CAD7628815.1"/>
    <property type="molecule type" value="Genomic_DNA"/>
</dbReference>
<reference evidence="8" key="1">
    <citation type="submission" date="2020-11" db="EMBL/GenBank/DDBJ databases">
        <authorList>
            <person name="Tran Van P."/>
        </authorList>
    </citation>
    <scope>NUCLEOTIDE SEQUENCE</scope>
</reference>
<dbReference type="InterPro" id="IPR018247">
    <property type="entry name" value="EF_Hand_1_Ca_BS"/>
</dbReference>
<proteinExistence type="predicted"/>
<evidence type="ECO:0000256" key="4">
    <source>
        <dbReference type="ARBA" id="ARBA00022837"/>
    </source>
</evidence>
<evidence type="ECO:0000256" key="1">
    <source>
        <dbReference type="ARBA" id="ARBA00004613"/>
    </source>
</evidence>
<dbReference type="PANTHER" id="PTHR13866">
    <property type="entry name" value="SPARC OSTEONECTIN"/>
    <property type="match status" value="1"/>
</dbReference>
<keyword evidence="5" id="KW-1015">Disulfide bond</keyword>
<evidence type="ECO:0000256" key="3">
    <source>
        <dbReference type="ARBA" id="ARBA00022729"/>
    </source>
</evidence>
<dbReference type="Proteomes" id="UP000759131">
    <property type="component" value="Unassembled WGS sequence"/>
</dbReference>
<dbReference type="GO" id="GO:0005509">
    <property type="term" value="F:calcium ion binding"/>
    <property type="evidence" value="ECO:0007669"/>
    <property type="project" value="InterPro"/>
</dbReference>
<keyword evidence="6" id="KW-0325">Glycoprotein</keyword>
<dbReference type="Gene3D" id="1.10.238.10">
    <property type="entry name" value="EF-hand"/>
    <property type="match status" value="1"/>
</dbReference>
<name>A0A7R9KV50_9ACAR</name>
<feature type="non-terminal residue" evidence="8">
    <location>
        <position position="1"/>
    </location>
</feature>
<feature type="domain" description="SPARC/Testican calcium-binding" evidence="7">
    <location>
        <begin position="125"/>
        <end position="203"/>
    </location>
</feature>
<accession>A0A7R9KV50</accession>
<evidence type="ECO:0000256" key="5">
    <source>
        <dbReference type="ARBA" id="ARBA00023157"/>
    </source>
</evidence>
<organism evidence="8">
    <name type="scientific">Medioppia subpectinata</name>
    <dbReference type="NCBI Taxonomy" id="1979941"/>
    <lineage>
        <taxon>Eukaryota</taxon>
        <taxon>Metazoa</taxon>
        <taxon>Ecdysozoa</taxon>
        <taxon>Arthropoda</taxon>
        <taxon>Chelicerata</taxon>
        <taxon>Arachnida</taxon>
        <taxon>Acari</taxon>
        <taxon>Acariformes</taxon>
        <taxon>Sarcoptiformes</taxon>
        <taxon>Oribatida</taxon>
        <taxon>Brachypylina</taxon>
        <taxon>Oppioidea</taxon>
        <taxon>Oppiidae</taxon>
        <taxon>Medioppia</taxon>
    </lineage>
</organism>
<dbReference type="GO" id="GO:0005518">
    <property type="term" value="F:collagen binding"/>
    <property type="evidence" value="ECO:0007669"/>
    <property type="project" value="TreeGrafter"/>
</dbReference>
<dbReference type="InterPro" id="IPR011992">
    <property type="entry name" value="EF-hand-dom_pair"/>
</dbReference>